<gene>
    <name evidence="3" type="ORF">GEV33_006863</name>
</gene>
<organism evidence="3 4">
    <name type="scientific">Tenebrio molitor</name>
    <name type="common">Yellow mealworm beetle</name>
    <dbReference type="NCBI Taxonomy" id="7067"/>
    <lineage>
        <taxon>Eukaryota</taxon>
        <taxon>Metazoa</taxon>
        <taxon>Ecdysozoa</taxon>
        <taxon>Arthropoda</taxon>
        <taxon>Hexapoda</taxon>
        <taxon>Insecta</taxon>
        <taxon>Pterygota</taxon>
        <taxon>Neoptera</taxon>
        <taxon>Endopterygota</taxon>
        <taxon>Coleoptera</taxon>
        <taxon>Polyphaga</taxon>
        <taxon>Cucujiformia</taxon>
        <taxon>Tenebrionidae</taxon>
        <taxon>Tenebrio</taxon>
    </lineage>
</organism>
<accession>A0A8J6HLW0</accession>
<keyword evidence="1" id="KW-0175">Coiled coil</keyword>
<feature type="region of interest" description="Disordered" evidence="2">
    <location>
        <begin position="1"/>
        <end position="147"/>
    </location>
</feature>
<feature type="compositionally biased region" description="Basic and acidic residues" evidence="2">
    <location>
        <begin position="1"/>
        <end position="12"/>
    </location>
</feature>
<dbReference type="AlphaFoldDB" id="A0A8J6HLW0"/>
<sequence length="386" mass="43841">MGKVLHETAGREKGRRRDRNTNEGEADGAGGNRNHSGRGGKTDKEAKKEKVTGEGRGAEGGKGGERDKKHKNREGVSEEIITQEWEEYFMKGGRTGRNTHEREADGAVGNRNHSGRGGKTDKKAEKEKGPGRDVWDRKNGQERRKTEPGITLLKTEYKLYTSVLSERMKGEIEEKGVVPHSQAGFRKGRGTIDNMYILDHLEKSELKKKEGRMCADFRTAFDKVGTEKMFEYMRERERERYTRGQRARRIVLLYLAHCGLGHKRLLHVLLEGTETGLPAQLPAVHDILLDQNSLTDEMRTRGNERVSVRQGDGYGYPRNKSAPLVGGISVHCVTRQAVLVDLEKIWNLAFADGMVIVAKCEREMKEMMRNLGKYVRKKKKLKELRR</sequence>
<dbReference type="EMBL" id="JABDTM020022372">
    <property type="protein sequence ID" value="KAH0815928.1"/>
    <property type="molecule type" value="Genomic_DNA"/>
</dbReference>
<proteinExistence type="predicted"/>
<dbReference type="Proteomes" id="UP000719412">
    <property type="component" value="Unassembled WGS sequence"/>
</dbReference>
<comment type="caution">
    <text evidence="3">The sequence shown here is derived from an EMBL/GenBank/DDBJ whole genome shotgun (WGS) entry which is preliminary data.</text>
</comment>
<keyword evidence="4" id="KW-1185">Reference proteome</keyword>
<evidence type="ECO:0000313" key="4">
    <source>
        <dbReference type="Proteomes" id="UP000719412"/>
    </source>
</evidence>
<feature type="compositionally biased region" description="Basic and acidic residues" evidence="2">
    <location>
        <begin position="118"/>
        <end position="147"/>
    </location>
</feature>
<protein>
    <recommendedName>
        <fullName evidence="5">Reverse transcriptase domain-containing protein</fullName>
    </recommendedName>
</protein>
<feature type="compositionally biased region" description="Basic and acidic residues" evidence="2">
    <location>
        <begin position="40"/>
        <end position="67"/>
    </location>
</feature>
<dbReference type="PANTHER" id="PTHR19446">
    <property type="entry name" value="REVERSE TRANSCRIPTASES"/>
    <property type="match status" value="1"/>
</dbReference>
<evidence type="ECO:0008006" key="5">
    <source>
        <dbReference type="Google" id="ProtNLM"/>
    </source>
</evidence>
<reference evidence="3" key="1">
    <citation type="journal article" date="2020" name="J Insects Food Feed">
        <title>The yellow mealworm (Tenebrio molitor) genome: a resource for the emerging insects as food and feed industry.</title>
        <authorList>
            <person name="Eriksson T."/>
            <person name="Andere A."/>
            <person name="Kelstrup H."/>
            <person name="Emery V."/>
            <person name="Picard C."/>
        </authorList>
    </citation>
    <scope>NUCLEOTIDE SEQUENCE</scope>
    <source>
        <strain evidence="3">Stoneville</strain>
        <tissue evidence="3">Whole head</tissue>
    </source>
</reference>
<reference evidence="3" key="2">
    <citation type="submission" date="2021-08" db="EMBL/GenBank/DDBJ databases">
        <authorList>
            <person name="Eriksson T."/>
        </authorList>
    </citation>
    <scope>NUCLEOTIDE SEQUENCE</scope>
    <source>
        <strain evidence="3">Stoneville</strain>
        <tissue evidence="3">Whole head</tissue>
    </source>
</reference>
<evidence type="ECO:0000256" key="1">
    <source>
        <dbReference type="SAM" id="Coils"/>
    </source>
</evidence>
<feature type="coiled-coil region" evidence="1">
    <location>
        <begin position="357"/>
        <end position="384"/>
    </location>
</feature>
<name>A0A8J6HLW0_TENMO</name>
<evidence type="ECO:0000256" key="2">
    <source>
        <dbReference type="SAM" id="MobiDB-lite"/>
    </source>
</evidence>
<evidence type="ECO:0000313" key="3">
    <source>
        <dbReference type="EMBL" id="KAH0815928.1"/>
    </source>
</evidence>